<reference evidence="3 4" key="1">
    <citation type="submission" date="2020-08" db="EMBL/GenBank/DDBJ databases">
        <title>Genome sequence of Rhizobiales bacterium strain IZ6.</title>
        <authorList>
            <person name="Nakai R."/>
            <person name="Naganuma T."/>
        </authorList>
    </citation>
    <scope>NUCLEOTIDE SEQUENCE [LARGE SCALE GENOMIC DNA]</scope>
    <source>
        <strain evidence="3 4">IZ6</strain>
    </source>
</reference>
<keyword evidence="1" id="KW-0175">Coiled coil</keyword>
<evidence type="ECO:0000256" key="2">
    <source>
        <dbReference type="SAM" id="MobiDB-lite"/>
    </source>
</evidence>
<proteinExistence type="predicted"/>
<protein>
    <submittedName>
        <fullName evidence="3">Uncharacterized protein</fullName>
    </submittedName>
</protein>
<organism evidence="3 4">
    <name type="scientific">Terrihabitans soli</name>
    <dbReference type="NCBI Taxonomy" id="708113"/>
    <lineage>
        <taxon>Bacteria</taxon>
        <taxon>Pseudomonadati</taxon>
        <taxon>Pseudomonadota</taxon>
        <taxon>Alphaproteobacteria</taxon>
        <taxon>Hyphomicrobiales</taxon>
        <taxon>Terrihabitans</taxon>
    </lineage>
</organism>
<dbReference type="AlphaFoldDB" id="A0A6S6QYW0"/>
<keyword evidence="4" id="KW-1185">Reference proteome</keyword>
<feature type="region of interest" description="Disordered" evidence="2">
    <location>
        <begin position="353"/>
        <end position="379"/>
    </location>
</feature>
<evidence type="ECO:0000256" key="1">
    <source>
        <dbReference type="SAM" id="Coils"/>
    </source>
</evidence>
<feature type="coiled-coil region" evidence="1">
    <location>
        <begin position="248"/>
        <end position="308"/>
    </location>
</feature>
<accession>A0A6S6QYW0</accession>
<dbReference type="Proteomes" id="UP000515317">
    <property type="component" value="Chromosome"/>
</dbReference>
<evidence type="ECO:0000313" key="3">
    <source>
        <dbReference type="EMBL" id="BCJ91788.1"/>
    </source>
</evidence>
<evidence type="ECO:0000313" key="4">
    <source>
        <dbReference type="Proteomes" id="UP000515317"/>
    </source>
</evidence>
<dbReference type="EMBL" id="AP023361">
    <property type="protein sequence ID" value="BCJ91788.1"/>
    <property type="molecule type" value="Genomic_DNA"/>
</dbReference>
<gene>
    <name evidence="3" type="ORF">IZ6_25230</name>
</gene>
<dbReference type="RefSeq" id="WP_222875410.1">
    <property type="nucleotide sequence ID" value="NZ_AP023361.1"/>
</dbReference>
<name>A0A6S6QYW0_9HYPH</name>
<sequence>MKQIAKTAEIIAKLKAAVGDDVNVDDVVVFEAAAFNTLPIRKRHTLFLNAQAERNLLVEMAAALAAESRPVQIMHNTEVLPVGRVFHGEVIDRGDYSELRTLFFVDPTHADLIGQIERGTVDQVSVSILSKKLLSSASGFDFYGPDATFEHLWTGTDPDGNKLGQDGVFARLVGLSEFFEMSLVHRGGAQKAKIVSREQSHFGSANFQRLAASGLDPNVLVLTAVAEGSPTVDFEKLMTQLTDKTSKLALSQAEATSANAQIETLTAELADVRTKLEAATADDVAAKLTEANATIESTQADLTAATEALKGVAQKVLTASGKVDAEVPADIQGIVSLITETTEGLAAALVAGGRAKPADSLKTPDTPKGVSAFRTNRPR</sequence>
<dbReference type="KEGG" id="tso:IZ6_25230"/>